<dbReference type="GO" id="GO:0000271">
    <property type="term" value="P:polysaccharide biosynthetic process"/>
    <property type="evidence" value="ECO:0007669"/>
    <property type="project" value="TreeGrafter"/>
</dbReference>
<evidence type="ECO:0000313" key="5">
    <source>
        <dbReference type="Proteomes" id="UP000245137"/>
    </source>
</evidence>
<sequence>MPVFLSDFIHAARWLAALAVLLAHANVLVSLSDMMVAPHGPLVYAWWFVTAFSHQAVTVFFVLSGFLVGGRVFVAMERRTPFLRAYFVDRFARIYLVLIPALALTFGLDALGRDLFAGAGVYELPGLEGAYEASRILSTLAMQQNIWAGQAGTDGALWSLACEFWYYLLFPLLLLPLARAYSEPARLAGFALGALLLLLLSLPSSRVPFGFALWAMGALAARAKRPLFAGKYLSLGIFLAALVVARLAARGPLFEAHPVLHDIADALTAATLANLLATLRFSESGFALGDSALHRRLADFSFSLYATHMPIVFFFWAGAGHIFGVDWHKLLPTSTHWLVTAALLLVAVATAFVFSRVTEAHTPALRRLLHAAVAALDRRARLGLRARWIGHGRAEGL</sequence>
<dbReference type="InterPro" id="IPR050879">
    <property type="entry name" value="Acyltransferase_3"/>
</dbReference>
<evidence type="ECO:0000259" key="2">
    <source>
        <dbReference type="Pfam" id="PF01757"/>
    </source>
</evidence>
<keyword evidence="1" id="KW-1133">Transmembrane helix</keyword>
<reference evidence="4 6" key="3">
    <citation type="submission" date="2019-07" db="EMBL/GenBank/DDBJ databases">
        <title>Ln-dependent methylotrophs.</title>
        <authorList>
            <person name="Tani A."/>
        </authorList>
    </citation>
    <scope>NUCLEOTIDE SEQUENCE [LARGE SCALE GENOMIC DNA]</scope>
    <source>
        <strain evidence="4 6">SM89A</strain>
    </source>
</reference>
<evidence type="ECO:0000313" key="4">
    <source>
        <dbReference type="EMBL" id="TRL33927.1"/>
    </source>
</evidence>
<dbReference type="Proteomes" id="UP000316781">
    <property type="component" value="Unassembled WGS sequence"/>
</dbReference>
<dbReference type="EMBL" id="PUIV01000001">
    <property type="protein sequence ID" value="PWB95852.1"/>
    <property type="molecule type" value="Genomic_DNA"/>
</dbReference>
<dbReference type="Pfam" id="PF01757">
    <property type="entry name" value="Acyl_transf_3"/>
    <property type="match status" value="1"/>
</dbReference>
<evidence type="ECO:0000313" key="6">
    <source>
        <dbReference type="Proteomes" id="UP000316781"/>
    </source>
</evidence>
<feature type="transmembrane region" description="Helical" evidence="1">
    <location>
        <begin position="335"/>
        <end position="357"/>
    </location>
</feature>
<evidence type="ECO:0000313" key="3">
    <source>
        <dbReference type="EMBL" id="PWB95852.1"/>
    </source>
</evidence>
<proteinExistence type="predicted"/>
<feature type="domain" description="Acyltransferase 3" evidence="2">
    <location>
        <begin position="8"/>
        <end position="355"/>
    </location>
</feature>
<dbReference type="RefSeq" id="WP_108915525.1">
    <property type="nucleotide sequence ID" value="NZ_BGJY01000001.1"/>
</dbReference>
<dbReference type="OrthoDB" id="9796461at2"/>
<comment type="caution">
    <text evidence="3">The sequence shown here is derived from an EMBL/GenBank/DDBJ whole genome shotgun (WGS) entry which is preliminary data.</text>
</comment>
<keyword evidence="1" id="KW-0812">Transmembrane</keyword>
<dbReference type="InterPro" id="IPR002656">
    <property type="entry name" value="Acyl_transf_3_dom"/>
</dbReference>
<accession>A0A2U1SW80</accession>
<name>A0A2U1SW80_METSR</name>
<dbReference type="AlphaFoldDB" id="A0A2U1SW80"/>
<feature type="transmembrane region" description="Helical" evidence="1">
    <location>
        <begin position="156"/>
        <end position="175"/>
    </location>
</feature>
<dbReference type="PANTHER" id="PTHR23028">
    <property type="entry name" value="ACETYLTRANSFERASE"/>
    <property type="match status" value="1"/>
</dbReference>
<dbReference type="Proteomes" id="UP000245137">
    <property type="component" value="Unassembled WGS sequence"/>
</dbReference>
<reference evidence="3" key="2">
    <citation type="submission" date="2018-02" db="EMBL/GenBank/DDBJ databases">
        <authorList>
            <person name="Cohen D.B."/>
            <person name="Kent A.D."/>
        </authorList>
    </citation>
    <scope>NUCLEOTIDE SEQUENCE</scope>
    <source>
        <strain evidence="3">DSM 17706</strain>
    </source>
</reference>
<protein>
    <submittedName>
        <fullName evidence="3 4">Acyltransferase</fullName>
    </submittedName>
</protein>
<feature type="transmembrane region" description="Helical" evidence="1">
    <location>
        <begin position="187"/>
        <end position="209"/>
    </location>
</feature>
<feature type="transmembrane region" description="Helical" evidence="1">
    <location>
        <begin position="229"/>
        <end position="249"/>
    </location>
</feature>
<feature type="transmembrane region" description="Helical" evidence="1">
    <location>
        <begin position="302"/>
        <end position="323"/>
    </location>
</feature>
<feature type="transmembrane region" description="Helical" evidence="1">
    <location>
        <begin position="44"/>
        <end position="70"/>
    </location>
</feature>
<keyword evidence="5" id="KW-1185">Reference proteome</keyword>
<keyword evidence="1" id="KW-0472">Membrane</keyword>
<reference evidence="3 5" key="1">
    <citation type="journal article" date="2018" name="Appl. Microbiol. Biotechnol.">
        <title>Co-cultivation of the strictly anaerobic methanogen Methanosarcina barkeri with aerobic methanotrophs in an oxygen-limited membrane bioreactor.</title>
        <authorList>
            <person name="In 't Zandt M.H."/>
            <person name="van den Bosch T.J.M."/>
            <person name="Rijkers R."/>
            <person name="van Kessel M.A.H.J."/>
            <person name="Jetten M.S.M."/>
            <person name="Welte C.U."/>
        </authorList>
    </citation>
    <scope>NUCLEOTIDE SEQUENCE [LARGE SCALE GENOMIC DNA]</scope>
    <source>
        <strain evidence="3 5">DSM 17706</strain>
    </source>
</reference>
<dbReference type="PANTHER" id="PTHR23028:SF53">
    <property type="entry name" value="ACYL_TRANSF_3 DOMAIN-CONTAINING PROTEIN"/>
    <property type="match status" value="1"/>
</dbReference>
<feature type="transmembrane region" description="Helical" evidence="1">
    <location>
        <begin position="12"/>
        <end position="32"/>
    </location>
</feature>
<keyword evidence="3" id="KW-0012">Acyltransferase</keyword>
<dbReference type="GO" id="GO:0016747">
    <property type="term" value="F:acyltransferase activity, transferring groups other than amino-acyl groups"/>
    <property type="evidence" value="ECO:0007669"/>
    <property type="project" value="InterPro"/>
</dbReference>
<feature type="transmembrane region" description="Helical" evidence="1">
    <location>
        <begin position="91"/>
        <end position="108"/>
    </location>
</feature>
<dbReference type="GO" id="GO:0016020">
    <property type="term" value="C:membrane"/>
    <property type="evidence" value="ECO:0007669"/>
    <property type="project" value="TreeGrafter"/>
</dbReference>
<keyword evidence="3" id="KW-0808">Transferase</keyword>
<evidence type="ECO:0000256" key="1">
    <source>
        <dbReference type="SAM" id="Phobius"/>
    </source>
</evidence>
<dbReference type="EMBL" id="VJMF01000040">
    <property type="protein sequence ID" value="TRL33927.1"/>
    <property type="molecule type" value="Genomic_DNA"/>
</dbReference>
<gene>
    <name evidence="3" type="ORF">C5689_01795</name>
    <name evidence="4" type="ORF">FM996_10350</name>
</gene>
<organism evidence="3 5">
    <name type="scientific">Methylosinus sporium</name>
    <dbReference type="NCBI Taxonomy" id="428"/>
    <lineage>
        <taxon>Bacteria</taxon>
        <taxon>Pseudomonadati</taxon>
        <taxon>Pseudomonadota</taxon>
        <taxon>Alphaproteobacteria</taxon>
        <taxon>Hyphomicrobiales</taxon>
        <taxon>Methylocystaceae</taxon>
        <taxon>Methylosinus</taxon>
    </lineage>
</organism>